<dbReference type="GO" id="GO:0008757">
    <property type="term" value="F:S-adenosylmethionine-dependent methyltransferase activity"/>
    <property type="evidence" value="ECO:0007669"/>
    <property type="project" value="InterPro"/>
</dbReference>
<evidence type="ECO:0000256" key="3">
    <source>
        <dbReference type="ARBA" id="ARBA00022679"/>
    </source>
</evidence>
<accession>A0A445KEE7</accession>
<evidence type="ECO:0000313" key="8">
    <source>
        <dbReference type="Proteomes" id="UP000289340"/>
    </source>
</evidence>
<dbReference type="EMBL" id="QZWG01000006">
    <property type="protein sequence ID" value="RZC09207.1"/>
    <property type="molecule type" value="Genomic_DNA"/>
</dbReference>
<feature type="domain" description="Methyltransferase type 11" evidence="5">
    <location>
        <begin position="6"/>
        <end position="70"/>
    </location>
</feature>
<sequence>MLCRNIRDRPLMRWHIMDMTAMQFKDESFGAVIDIGGLDALMEPELGPKLGNQYLSEVKRVLKLGAKFVCLTLAESHVLTEPLPYSSRRRDESEFNLRGWAVKA</sequence>
<evidence type="ECO:0000259" key="5">
    <source>
        <dbReference type="Pfam" id="PF08241"/>
    </source>
</evidence>
<dbReference type="PANTHER" id="PTHR12176">
    <property type="entry name" value="SAM-DEPENDENT METHYLTRANSFERASE SUPERFAMILY PROTEIN"/>
    <property type="match status" value="1"/>
</dbReference>
<dbReference type="Proteomes" id="UP000289340">
    <property type="component" value="Chromosome 6"/>
</dbReference>
<keyword evidence="8" id="KW-1185">Reference proteome</keyword>
<evidence type="ECO:0000313" key="7">
    <source>
        <dbReference type="EMBL" id="RZC09207.1"/>
    </source>
</evidence>
<reference evidence="6 8" key="1">
    <citation type="submission" date="2018-09" db="EMBL/GenBank/DDBJ databases">
        <title>A high-quality reference genome of wild soybean provides a powerful tool to mine soybean genomes.</title>
        <authorList>
            <person name="Xie M."/>
            <person name="Chung C.Y.L."/>
            <person name="Li M.-W."/>
            <person name="Wong F.-L."/>
            <person name="Chan T.-F."/>
            <person name="Lam H.-M."/>
        </authorList>
    </citation>
    <scope>NUCLEOTIDE SEQUENCE [LARGE SCALE GENOMIC DNA]</scope>
    <source>
        <strain evidence="8">cv. W05</strain>
        <tissue evidence="6">Hypocotyl of etiolated seedlings</tissue>
    </source>
</reference>
<dbReference type="SUPFAM" id="SSF53335">
    <property type="entry name" value="S-adenosyl-L-methionine-dependent methyltransferases"/>
    <property type="match status" value="1"/>
</dbReference>
<protein>
    <submittedName>
        <fullName evidence="6">Methyltransferase-like protein 13 isoform A</fullName>
    </submittedName>
    <submittedName>
        <fullName evidence="7">Methyltransferase-like protein 13 isoform C</fullName>
    </submittedName>
</protein>
<gene>
    <name evidence="6" type="ORF">D0Y65_015810</name>
</gene>
<name>A0A445KEE7_GLYSO</name>
<dbReference type="InterPro" id="IPR013216">
    <property type="entry name" value="Methyltransf_11"/>
</dbReference>
<dbReference type="PANTHER" id="PTHR12176:SF78">
    <property type="entry name" value="EEF1A LYSINE AND N-TERMINAL METHYLTRANSFERASE"/>
    <property type="match status" value="1"/>
</dbReference>
<evidence type="ECO:0000313" key="6">
    <source>
        <dbReference type="EMBL" id="RZC09205.1"/>
    </source>
</evidence>
<dbReference type="InterPro" id="IPR029063">
    <property type="entry name" value="SAM-dependent_MTases_sf"/>
</dbReference>
<evidence type="ECO:0000256" key="4">
    <source>
        <dbReference type="ARBA" id="ARBA00023268"/>
    </source>
</evidence>
<comment type="caution">
    <text evidence="6">The sequence shown here is derived from an EMBL/GenBank/DDBJ whole genome shotgun (WGS) entry which is preliminary data.</text>
</comment>
<dbReference type="AlphaFoldDB" id="A0A445KEE7"/>
<dbReference type="Gene3D" id="3.40.50.150">
    <property type="entry name" value="Vaccinia Virus protein VP39"/>
    <property type="match status" value="1"/>
</dbReference>
<evidence type="ECO:0000256" key="2">
    <source>
        <dbReference type="ARBA" id="ARBA00022603"/>
    </source>
</evidence>
<keyword evidence="3 6" id="KW-0808">Transferase</keyword>
<comment type="similarity">
    <text evidence="1">Belongs to the methyltransferase superfamily.</text>
</comment>
<keyword evidence="4" id="KW-0511">Multifunctional enzyme</keyword>
<evidence type="ECO:0000256" key="1">
    <source>
        <dbReference type="ARBA" id="ARBA00008361"/>
    </source>
</evidence>
<dbReference type="Pfam" id="PF08241">
    <property type="entry name" value="Methyltransf_11"/>
    <property type="match status" value="1"/>
</dbReference>
<organism evidence="6 8">
    <name type="scientific">Glycine soja</name>
    <name type="common">Wild soybean</name>
    <dbReference type="NCBI Taxonomy" id="3848"/>
    <lineage>
        <taxon>Eukaryota</taxon>
        <taxon>Viridiplantae</taxon>
        <taxon>Streptophyta</taxon>
        <taxon>Embryophyta</taxon>
        <taxon>Tracheophyta</taxon>
        <taxon>Spermatophyta</taxon>
        <taxon>Magnoliopsida</taxon>
        <taxon>eudicotyledons</taxon>
        <taxon>Gunneridae</taxon>
        <taxon>Pentapetalae</taxon>
        <taxon>rosids</taxon>
        <taxon>fabids</taxon>
        <taxon>Fabales</taxon>
        <taxon>Fabaceae</taxon>
        <taxon>Papilionoideae</taxon>
        <taxon>50 kb inversion clade</taxon>
        <taxon>NPAAA clade</taxon>
        <taxon>indigoferoid/millettioid clade</taxon>
        <taxon>Phaseoleae</taxon>
        <taxon>Glycine</taxon>
        <taxon>Glycine subgen. Soja</taxon>
    </lineage>
</organism>
<keyword evidence="2 6" id="KW-0489">Methyltransferase</keyword>
<dbReference type="InterPro" id="IPR051419">
    <property type="entry name" value="Lys/N-term_MeTrsfase_sf"/>
</dbReference>
<dbReference type="EMBL" id="QZWG01000006">
    <property type="protein sequence ID" value="RZC09205.1"/>
    <property type="molecule type" value="Genomic_DNA"/>
</dbReference>
<dbReference type="GO" id="GO:0032259">
    <property type="term" value="P:methylation"/>
    <property type="evidence" value="ECO:0007669"/>
    <property type="project" value="UniProtKB-KW"/>
</dbReference>
<proteinExistence type="inferred from homology"/>